<evidence type="ECO:0000256" key="3">
    <source>
        <dbReference type="ARBA" id="ARBA00023274"/>
    </source>
</evidence>
<dbReference type="GO" id="GO:0006412">
    <property type="term" value="P:translation"/>
    <property type="evidence" value="ECO:0007669"/>
    <property type="project" value="UniProtKB-UniRule"/>
</dbReference>
<accession>A0A1G4NT41</accession>
<keyword evidence="7" id="KW-0934">Plastid</keyword>
<evidence type="ECO:0000256" key="4">
    <source>
        <dbReference type="HAMAP-Rule" id="MF_00368"/>
    </source>
</evidence>
<geneLocation type="chloroplast" evidence="7"/>
<dbReference type="InterPro" id="IPR014719">
    <property type="entry name" value="Ribosomal_bL12_C/ClpS-like"/>
</dbReference>
<dbReference type="Pfam" id="PF00542">
    <property type="entry name" value="Ribosomal_L12"/>
    <property type="match status" value="1"/>
</dbReference>
<proteinExistence type="inferred from homology"/>
<dbReference type="GO" id="GO:0003729">
    <property type="term" value="F:mRNA binding"/>
    <property type="evidence" value="ECO:0007669"/>
    <property type="project" value="TreeGrafter"/>
</dbReference>
<keyword evidence="7" id="KW-0150">Chloroplast</keyword>
<dbReference type="GeneID" id="29998787"/>
<dbReference type="CDD" id="cd00387">
    <property type="entry name" value="Ribosomal_L7_L12"/>
    <property type="match status" value="1"/>
</dbReference>
<dbReference type="InterPro" id="IPR013823">
    <property type="entry name" value="Ribosomal_bL12_C"/>
</dbReference>
<dbReference type="PANTHER" id="PTHR45987:SF4">
    <property type="entry name" value="LARGE RIBOSOMAL SUBUNIT PROTEIN BL12M"/>
    <property type="match status" value="1"/>
</dbReference>
<comment type="similarity">
    <text evidence="1 4">Belongs to the bacterial ribosomal protein bL12 family.</text>
</comment>
<dbReference type="SUPFAM" id="SSF54736">
    <property type="entry name" value="ClpS-like"/>
    <property type="match status" value="1"/>
</dbReference>
<dbReference type="AlphaFoldDB" id="A0A1G4NT41"/>
<dbReference type="Gene3D" id="1.20.5.710">
    <property type="entry name" value="Single helix bin"/>
    <property type="match status" value="1"/>
</dbReference>
<dbReference type="InterPro" id="IPR008932">
    <property type="entry name" value="Ribosomal_bL12_oligo"/>
</dbReference>
<dbReference type="Gene3D" id="3.30.1390.10">
    <property type="match status" value="1"/>
</dbReference>
<dbReference type="Pfam" id="PF16320">
    <property type="entry name" value="Ribosomal_L12_N"/>
    <property type="match status" value="1"/>
</dbReference>
<dbReference type="InterPro" id="IPR036235">
    <property type="entry name" value="Ribosomal_bL12_oligo_N_sf"/>
</dbReference>
<gene>
    <name evidence="4 7" type="primary">rpl12</name>
    <name evidence="7" type="ORF">JFC0074_218</name>
</gene>
<comment type="subcellular location">
    <subcellularLocation>
        <location evidence="4">Plastid</location>
        <location evidence="4">Chloroplast</location>
    </subcellularLocation>
</comment>
<dbReference type="GO" id="GO:0003735">
    <property type="term" value="F:structural constituent of ribosome"/>
    <property type="evidence" value="ECO:0007669"/>
    <property type="project" value="InterPro"/>
</dbReference>
<feature type="domain" description="Large ribosomal subunit protein bL12 oligomerization" evidence="6">
    <location>
        <begin position="4"/>
        <end position="44"/>
    </location>
</feature>
<feature type="domain" description="Large ribosomal subunit protein bL12 C-terminal" evidence="5">
    <location>
        <begin position="64"/>
        <end position="131"/>
    </location>
</feature>
<dbReference type="RefSeq" id="YP_009313589.1">
    <property type="nucleotide sequence ID" value="NC_031657.1"/>
</dbReference>
<evidence type="ECO:0000256" key="2">
    <source>
        <dbReference type="ARBA" id="ARBA00022980"/>
    </source>
</evidence>
<comment type="function">
    <text evidence="4">Forms part of the ribosomal stalk which helps the ribosome interact with GTP-bound translation factors. Is thus essential for accurate translation.</text>
</comment>
<dbReference type="GO" id="GO:0022625">
    <property type="term" value="C:cytosolic large ribosomal subunit"/>
    <property type="evidence" value="ECO:0007669"/>
    <property type="project" value="TreeGrafter"/>
</dbReference>
<organism evidence="7">
    <name type="scientific">Galaxaura rugosa</name>
    <dbReference type="NCBI Taxonomy" id="268570"/>
    <lineage>
        <taxon>Eukaryota</taxon>
        <taxon>Rhodophyta</taxon>
        <taxon>Florideophyceae</taxon>
        <taxon>Nemaliophycidae</taxon>
        <taxon>Nemaliales</taxon>
        <taxon>Galaxauraceae</taxon>
        <taxon>Galaxaura</taxon>
    </lineage>
</organism>
<keyword evidence="3 4" id="KW-0687">Ribonucleoprotein</keyword>
<dbReference type="NCBIfam" id="TIGR00855">
    <property type="entry name" value="L12"/>
    <property type="match status" value="1"/>
</dbReference>
<dbReference type="PANTHER" id="PTHR45987">
    <property type="entry name" value="39S RIBOSOMAL PROTEIN L12"/>
    <property type="match status" value="1"/>
</dbReference>
<reference evidence="7" key="1">
    <citation type="submission" date="2016-10" db="EMBL/GenBank/DDBJ databases">
        <title>Chloroplast genomes as a tool to resolve red algal phylogenies: a case study in the Nemaliales.</title>
        <authorList>
            <person name="Costa J.F."/>
            <person name="Lin S.M."/>
            <person name="Macaya E.C."/>
            <person name="Fernandez-Garcia C."/>
            <person name="Verbruggen H."/>
        </authorList>
    </citation>
    <scope>NUCLEOTIDE SEQUENCE</scope>
    <source>
        <strain evidence="7">JFC0074</strain>
    </source>
</reference>
<evidence type="ECO:0000313" key="7">
    <source>
        <dbReference type="EMBL" id="SCW21843.1"/>
    </source>
</evidence>
<keyword evidence="2 4" id="KW-0689">Ribosomal protein</keyword>
<dbReference type="SUPFAM" id="SSF48300">
    <property type="entry name" value="Ribosomal protein L7/12, oligomerisation (N-terminal) domain"/>
    <property type="match status" value="1"/>
</dbReference>
<sequence length="131" mass="14184">MNNKIASIIEELKSLTLLEAAELVKEIESTFDVDASQASSSGVVMVPGNTTQNISDEVEEKTEYDVILTEVPAPKKIAILKVVRSLTALGLKEAKDLVESAPKLLKEAISKENADEMKEKLEEAGATVEIK</sequence>
<evidence type="ECO:0000256" key="1">
    <source>
        <dbReference type="ARBA" id="ARBA00007197"/>
    </source>
</evidence>
<dbReference type="InterPro" id="IPR000206">
    <property type="entry name" value="Ribosomal_bL12"/>
</dbReference>
<dbReference type="GO" id="GO:0009507">
    <property type="term" value="C:chloroplast"/>
    <property type="evidence" value="ECO:0007669"/>
    <property type="project" value="UniProtKB-SubCell"/>
</dbReference>
<dbReference type="EMBL" id="LT622865">
    <property type="protein sequence ID" value="SCW21843.1"/>
    <property type="molecule type" value="Genomic_DNA"/>
</dbReference>
<evidence type="ECO:0000259" key="6">
    <source>
        <dbReference type="Pfam" id="PF16320"/>
    </source>
</evidence>
<dbReference type="HAMAP" id="MF_00368">
    <property type="entry name" value="Ribosomal_bL12"/>
    <property type="match status" value="1"/>
</dbReference>
<reference evidence="7" key="2">
    <citation type="submission" date="2016-10" db="EMBL/GenBank/DDBJ databases">
        <authorList>
            <person name="de Groot N.N."/>
        </authorList>
    </citation>
    <scope>NUCLEOTIDE SEQUENCE</scope>
    <source>
        <strain evidence="7">JFC0074</strain>
    </source>
</reference>
<evidence type="ECO:0000259" key="5">
    <source>
        <dbReference type="Pfam" id="PF00542"/>
    </source>
</evidence>
<comment type="subunit">
    <text evidence="4">Homodimer. Part of the ribosomal stalk of the 50S ribosomal subunit. Forms a multimeric L10(L12)X complex, where L10 forms an elongated spine to which 2 to 4 L12 dimers bind in a sequential fashion. Binds GTP-bound translation factors.</text>
</comment>
<dbReference type="FunFam" id="3.30.1390.10:FF:000001">
    <property type="entry name" value="50S ribosomal protein L7/L12"/>
    <property type="match status" value="1"/>
</dbReference>
<protein>
    <recommendedName>
        <fullName evidence="4">Large ribosomal subunit protein bL12c</fullName>
    </recommendedName>
</protein>
<name>A0A1G4NT41_9FLOR</name>